<sequence length="61" mass="7105">MVKIRTGKLIAKCDWKSPIKSFCVICHTSMTMHIPGKPFNFSLLPQFIELIRNIHSLRYDV</sequence>
<name>A0A6J4VT40_9CYAN</name>
<accession>A0A6J4VT40</accession>
<proteinExistence type="predicted"/>
<protein>
    <submittedName>
        <fullName evidence="1">Uncharacterized protein</fullName>
    </submittedName>
</protein>
<organism evidence="1">
    <name type="scientific">uncultured Synechococcales cyanobacterium</name>
    <dbReference type="NCBI Taxonomy" id="1936017"/>
    <lineage>
        <taxon>Bacteria</taxon>
        <taxon>Bacillati</taxon>
        <taxon>Cyanobacteriota</taxon>
        <taxon>Cyanophyceae</taxon>
        <taxon>Synechococcales</taxon>
        <taxon>environmental samples</taxon>
    </lineage>
</organism>
<gene>
    <name evidence="1" type="ORF">AVDCRST_MAG81-4388</name>
</gene>
<dbReference type="AlphaFoldDB" id="A0A6J4VT40"/>
<dbReference type="EMBL" id="CADCWO010000228">
    <property type="protein sequence ID" value="CAA9588319.1"/>
    <property type="molecule type" value="Genomic_DNA"/>
</dbReference>
<evidence type="ECO:0000313" key="1">
    <source>
        <dbReference type="EMBL" id="CAA9588319.1"/>
    </source>
</evidence>
<reference evidence="1" key="1">
    <citation type="submission" date="2020-02" db="EMBL/GenBank/DDBJ databases">
        <authorList>
            <person name="Meier V. D."/>
        </authorList>
    </citation>
    <scope>NUCLEOTIDE SEQUENCE</scope>
    <source>
        <strain evidence="1">AVDCRST_MAG81</strain>
    </source>
</reference>